<evidence type="ECO:0000313" key="1">
    <source>
        <dbReference type="EMBL" id="JAC63234.1"/>
    </source>
</evidence>
<dbReference type="AlphaFoldDB" id="A0A061QXQ2"/>
<protein>
    <submittedName>
        <fullName evidence="1">Uncharacterized protein</fullName>
    </submittedName>
</protein>
<accession>A0A061QXQ2</accession>
<feature type="non-terminal residue" evidence="1">
    <location>
        <position position="1"/>
    </location>
</feature>
<organism evidence="1">
    <name type="scientific">Tetraselmis sp. GSL018</name>
    <dbReference type="NCBI Taxonomy" id="582737"/>
    <lineage>
        <taxon>Eukaryota</taxon>
        <taxon>Viridiplantae</taxon>
        <taxon>Chlorophyta</taxon>
        <taxon>core chlorophytes</taxon>
        <taxon>Chlorodendrophyceae</taxon>
        <taxon>Chlorodendrales</taxon>
        <taxon>Chlorodendraceae</taxon>
        <taxon>Tetraselmis</taxon>
    </lineage>
</organism>
<name>A0A061QXQ2_9CHLO</name>
<gene>
    <name evidence="1" type="ORF">TSPGSL018_21140</name>
</gene>
<dbReference type="EMBL" id="GBEZ01023669">
    <property type="protein sequence ID" value="JAC63234.1"/>
    <property type="molecule type" value="Transcribed_RNA"/>
</dbReference>
<sequence length="68" mass="7165">LSGSLALQTVFVSADYDPCWNGTYCDSVTTCFCVLDHQKTASLFSSHGSCGVRNLDVIIGCSGNAVKT</sequence>
<proteinExistence type="predicted"/>
<reference evidence="1" key="1">
    <citation type="submission" date="2014-05" db="EMBL/GenBank/DDBJ databases">
        <title>The transcriptome of the halophilic microalga Tetraselmis sp. GSL018 isolated from the Great Salt Lake, Utah.</title>
        <authorList>
            <person name="Jinkerson R.E."/>
            <person name="D'Adamo S."/>
            <person name="Posewitz M.C."/>
        </authorList>
    </citation>
    <scope>NUCLEOTIDE SEQUENCE</scope>
    <source>
        <strain evidence="1">GSL018</strain>
    </source>
</reference>